<dbReference type="RefSeq" id="WP_255027290.1">
    <property type="nucleotide sequence ID" value="NZ_JANDHW010000006.1"/>
</dbReference>
<evidence type="ECO:0000313" key="3">
    <source>
        <dbReference type="Proteomes" id="UP001205603"/>
    </source>
</evidence>
<dbReference type="InterPro" id="IPR029044">
    <property type="entry name" value="Nucleotide-diphossugar_trans"/>
</dbReference>
<feature type="domain" description="Nucleotidyl transferase" evidence="1">
    <location>
        <begin position="8"/>
        <end position="285"/>
    </location>
</feature>
<reference evidence="2 3" key="1">
    <citation type="submission" date="2022-07" db="EMBL/GenBank/DDBJ databases">
        <title>Fecal culturing of patients with breast cancer.</title>
        <authorList>
            <person name="Teng N.M.Y."/>
            <person name="Kiu R."/>
            <person name="Evans R."/>
            <person name="Baker D.J."/>
            <person name="Zenner C."/>
            <person name="Robinson S.D."/>
            <person name="Hall L.J."/>
        </authorList>
    </citation>
    <scope>NUCLEOTIDE SEQUENCE [LARGE SCALE GENOMIC DNA]</scope>
    <source>
        <strain evidence="2 3">LH1063</strain>
    </source>
</reference>
<organism evidence="2 3">
    <name type="scientific">Coprobacter tertius</name>
    <dbReference type="NCBI Taxonomy" id="2944915"/>
    <lineage>
        <taxon>Bacteria</taxon>
        <taxon>Pseudomonadati</taxon>
        <taxon>Bacteroidota</taxon>
        <taxon>Bacteroidia</taxon>
        <taxon>Bacteroidales</taxon>
        <taxon>Barnesiellaceae</taxon>
        <taxon>Coprobacter</taxon>
    </lineage>
</organism>
<dbReference type="Pfam" id="PF00483">
    <property type="entry name" value="NTP_transferase"/>
    <property type="match status" value="1"/>
</dbReference>
<protein>
    <submittedName>
        <fullName evidence="2">Mannose-1-phosphate guanylyltransferase</fullName>
    </submittedName>
</protein>
<keyword evidence="3" id="KW-1185">Reference proteome</keyword>
<dbReference type="GO" id="GO:0016779">
    <property type="term" value="F:nucleotidyltransferase activity"/>
    <property type="evidence" value="ECO:0007669"/>
    <property type="project" value="UniProtKB-KW"/>
</dbReference>
<dbReference type="InterPro" id="IPR051161">
    <property type="entry name" value="Mannose-6P_isomerase_type2"/>
</dbReference>
<name>A0ABT1MHE3_9BACT</name>
<evidence type="ECO:0000313" key="2">
    <source>
        <dbReference type="EMBL" id="MCP9612063.1"/>
    </source>
</evidence>
<dbReference type="PANTHER" id="PTHR46390:SF1">
    <property type="entry name" value="MANNOSE-1-PHOSPHATE GUANYLYLTRANSFERASE"/>
    <property type="match status" value="1"/>
</dbReference>
<keyword evidence="2" id="KW-0808">Transferase</keyword>
<gene>
    <name evidence="2" type="ORF">NMU02_08165</name>
</gene>
<dbReference type="InterPro" id="IPR049577">
    <property type="entry name" value="GMPP_N"/>
</dbReference>
<accession>A0ABT1MHE3</accession>
<sequence>MAENNHIVIMAGGIGSRFWPMSTPENPKQFIDVTGCGRTLLQLTADRFEGIAPIENMWVVTSKKYFSLVREQLPNLPESNILLEPCMRNTAPCIAYVSWKIKKRFPDANMVVTASDHIVTDVKEFRRVIRKSLDFTASRDAILTLGMNPTRPETGYGYIAALPDVVAPEIHRVESFREKPDFETAQAYLEAGNYFWNAGLFIWNVKTIEKAFRTFQPDMASAFDRLNDVFFTSKEQECIDEMFPDCTKISIDYAVMEKAKDIYVFPADFGWSDLGTWGSLHTLLSHDDAENATVGDQVTLIDSKNCVVHVPAGKRVVIQGLDGYIIAEKGDTLLICKLEEEQHIKDFLK</sequence>
<evidence type="ECO:0000259" key="1">
    <source>
        <dbReference type="Pfam" id="PF00483"/>
    </source>
</evidence>
<dbReference type="InterPro" id="IPR005835">
    <property type="entry name" value="NTP_transferase_dom"/>
</dbReference>
<dbReference type="Gene3D" id="3.90.550.10">
    <property type="entry name" value="Spore Coat Polysaccharide Biosynthesis Protein SpsA, Chain A"/>
    <property type="match status" value="1"/>
</dbReference>
<dbReference type="SUPFAM" id="SSF159283">
    <property type="entry name" value="Guanosine diphospho-D-mannose pyrophosphorylase/mannose-6-phosphate isomerase linker domain"/>
    <property type="match status" value="1"/>
</dbReference>
<comment type="caution">
    <text evidence="2">The sequence shown here is derived from an EMBL/GenBank/DDBJ whole genome shotgun (WGS) entry which is preliminary data.</text>
</comment>
<dbReference type="CDD" id="cd02509">
    <property type="entry name" value="GDP-M1P_Guanylyltransferase"/>
    <property type="match status" value="1"/>
</dbReference>
<dbReference type="Proteomes" id="UP001205603">
    <property type="component" value="Unassembled WGS sequence"/>
</dbReference>
<dbReference type="PANTHER" id="PTHR46390">
    <property type="entry name" value="MANNOSE-1-PHOSPHATE GUANYLYLTRANSFERASE"/>
    <property type="match status" value="1"/>
</dbReference>
<dbReference type="SUPFAM" id="SSF53448">
    <property type="entry name" value="Nucleotide-diphospho-sugar transferases"/>
    <property type="match status" value="1"/>
</dbReference>
<dbReference type="EMBL" id="JANDHW010000006">
    <property type="protein sequence ID" value="MCP9612063.1"/>
    <property type="molecule type" value="Genomic_DNA"/>
</dbReference>
<keyword evidence="2" id="KW-0548">Nucleotidyltransferase</keyword>
<proteinExistence type="predicted"/>